<protein>
    <submittedName>
        <fullName evidence="2">(northern house mosquito) hypothetical protein</fullName>
    </submittedName>
</protein>
<name>A0A8D8BNY6_CULPI</name>
<keyword evidence="1" id="KW-0812">Transmembrane</keyword>
<organism evidence="2">
    <name type="scientific">Culex pipiens</name>
    <name type="common">House mosquito</name>
    <dbReference type="NCBI Taxonomy" id="7175"/>
    <lineage>
        <taxon>Eukaryota</taxon>
        <taxon>Metazoa</taxon>
        <taxon>Ecdysozoa</taxon>
        <taxon>Arthropoda</taxon>
        <taxon>Hexapoda</taxon>
        <taxon>Insecta</taxon>
        <taxon>Pterygota</taxon>
        <taxon>Neoptera</taxon>
        <taxon>Endopterygota</taxon>
        <taxon>Diptera</taxon>
        <taxon>Nematocera</taxon>
        <taxon>Culicoidea</taxon>
        <taxon>Culicidae</taxon>
        <taxon>Culicinae</taxon>
        <taxon>Culicini</taxon>
        <taxon>Culex</taxon>
        <taxon>Culex</taxon>
    </lineage>
</organism>
<evidence type="ECO:0000256" key="1">
    <source>
        <dbReference type="SAM" id="Phobius"/>
    </source>
</evidence>
<keyword evidence="1" id="KW-0472">Membrane</keyword>
<feature type="transmembrane region" description="Helical" evidence="1">
    <location>
        <begin position="89"/>
        <end position="109"/>
    </location>
</feature>
<sequence length="110" mass="11871">MHSCMCLITSALGESSSFRSLTSNISSATSRLSLSAGLPYSLILPSRLSTKIITYPFNSTTCFPEDDEVCGPATAVLCCILSKQTRQSLLPFHLIGTNLLLIFSFVAFLT</sequence>
<dbReference type="EMBL" id="HBUE01080978">
    <property type="protein sequence ID" value="CAG6477454.1"/>
    <property type="molecule type" value="Transcribed_RNA"/>
</dbReference>
<dbReference type="EMBL" id="HBUE01080975">
    <property type="protein sequence ID" value="CAG6477453.1"/>
    <property type="molecule type" value="Transcribed_RNA"/>
</dbReference>
<proteinExistence type="predicted"/>
<dbReference type="AlphaFoldDB" id="A0A8D8BNY6"/>
<keyword evidence="1" id="KW-1133">Transmembrane helix</keyword>
<evidence type="ECO:0000313" key="2">
    <source>
        <dbReference type="EMBL" id="CAG6477454.1"/>
    </source>
</evidence>
<accession>A0A8D8BNY6</accession>
<reference evidence="2" key="1">
    <citation type="submission" date="2021-05" db="EMBL/GenBank/DDBJ databases">
        <authorList>
            <person name="Alioto T."/>
            <person name="Alioto T."/>
            <person name="Gomez Garrido J."/>
        </authorList>
    </citation>
    <scope>NUCLEOTIDE SEQUENCE</scope>
</reference>